<dbReference type="STRING" id="1307839.L21SP5_01332"/>
<feature type="transmembrane region" description="Helical" evidence="8">
    <location>
        <begin position="60"/>
        <end position="86"/>
    </location>
</feature>
<keyword evidence="7 8" id="KW-0472">Membrane</keyword>
<accession>A0A0S2HY38</accession>
<dbReference type="KEGG" id="blq:L21SP5_01332"/>
<keyword evidence="3" id="KW-0813">Transport</keyword>
<reference evidence="9 10" key="1">
    <citation type="submission" date="2015-11" db="EMBL/GenBank/DDBJ databases">
        <title>Description and complete genome sequence of a novel strain predominating in hypersaline microbial mats and representing a new family of the Bacteriodetes phylum.</title>
        <authorList>
            <person name="Spring S."/>
            <person name="Bunk B."/>
            <person name="Sproer C."/>
            <person name="Klenk H.-P."/>
        </authorList>
    </citation>
    <scope>NUCLEOTIDE SEQUENCE [LARGE SCALE GENOMIC DNA]</scope>
    <source>
        <strain evidence="9 10">L21-Spi-D4</strain>
    </source>
</reference>
<evidence type="ECO:0000256" key="7">
    <source>
        <dbReference type="ARBA" id="ARBA00023136"/>
    </source>
</evidence>
<keyword evidence="10" id="KW-1185">Reference proteome</keyword>
<evidence type="ECO:0000256" key="2">
    <source>
        <dbReference type="ARBA" id="ARBA00009773"/>
    </source>
</evidence>
<evidence type="ECO:0000256" key="8">
    <source>
        <dbReference type="SAM" id="Phobius"/>
    </source>
</evidence>
<keyword evidence="6 8" id="KW-1133">Transmembrane helix</keyword>
<evidence type="ECO:0000256" key="4">
    <source>
        <dbReference type="ARBA" id="ARBA00022475"/>
    </source>
</evidence>
<evidence type="ECO:0000313" key="9">
    <source>
        <dbReference type="EMBL" id="ALO14983.1"/>
    </source>
</evidence>
<protein>
    <submittedName>
        <fullName evidence="9">Pheromone autoinducer 2 transporter</fullName>
    </submittedName>
</protein>
<feature type="transmembrane region" description="Helical" evidence="8">
    <location>
        <begin position="318"/>
        <end position="344"/>
    </location>
</feature>
<comment type="subcellular location">
    <subcellularLocation>
        <location evidence="1">Cell membrane</location>
        <topology evidence="1">Multi-pass membrane protein</topology>
    </subcellularLocation>
</comment>
<dbReference type="EMBL" id="CP013118">
    <property type="protein sequence ID" value="ALO14983.1"/>
    <property type="molecule type" value="Genomic_DNA"/>
</dbReference>
<feature type="transmembrane region" description="Helical" evidence="8">
    <location>
        <begin position="147"/>
        <end position="173"/>
    </location>
</feature>
<evidence type="ECO:0000313" key="10">
    <source>
        <dbReference type="Proteomes" id="UP000064893"/>
    </source>
</evidence>
<comment type="similarity">
    <text evidence="2">Belongs to the autoinducer-2 exporter (AI-2E) (TC 2.A.86) family.</text>
</comment>
<feature type="transmembrane region" description="Helical" evidence="8">
    <location>
        <begin position="6"/>
        <end position="39"/>
    </location>
</feature>
<feature type="transmembrane region" description="Helical" evidence="8">
    <location>
        <begin position="209"/>
        <end position="233"/>
    </location>
</feature>
<gene>
    <name evidence="9" type="ORF">L21SP5_01332</name>
</gene>
<sequence length="365" mass="40754">MKVLRYLLIFLAVALFLVGAWYLSAIVMYIIISAVLALIGRPLADRLQRLKIKGKTFPSALAAAITLLTIWAVMITFFIVFIPLVIQEGQALSSINVNDVVENLKEPIQKVQNVYNEYTPNDEQRPLKEVASERLKSLLSISNITNVFSAITGALGNIFIALFSISFITFFFLKEKNMLTRFILLIVPTKWDSEALHAMLSIKKLLSRYFIGLVVQISLIFTGVTIGLSIVGIDFNHVMLIALFAALINVIPYIGPILGIIFGLTVGVATHLHLDFYNELMPLLGYMTIAFLIVQLMDNFLFQPLIFSNSVKAHPLEIFLVILTAGTLAGIGGMVLAIPSYTIIRVIAKEFFSKYRFVKKMTEKI</sequence>
<feature type="transmembrane region" description="Helical" evidence="8">
    <location>
        <begin position="239"/>
        <end position="272"/>
    </location>
</feature>
<dbReference type="GO" id="GO:0005886">
    <property type="term" value="C:plasma membrane"/>
    <property type="evidence" value="ECO:0007669"/>
    <property type="project" value="UniProtKB-SubCell"/>
</dbReference>
<dbReference type="RefSeq" id="WP_057952490.1">
    <property type="nucleotide sequence ID" value="NZ_CP013118.1"/>
</dbReference>
<feature type="transmembrane region" description="Helical" evidence="8">
    <location>
        <begin position="284"/>
        <end position="306"/>
    </location>
</feature>
<evidence type="ECO:0000256" key="1">
    <source>
        <dbReference type="ARBA" id="ARBA00004651"/>
    </source>
</evidence>
<keyword evidence="4" id="KW-1003">Cell membrane</keyword>
<dbReference type="OrthoDB" id="9793390at2"/>
<proteinExistence type="inferred from homology"/>
<dbReference type="Pfam" id="PF01594">
    <property type="entry name" value="AI-2E_transport"/>
    <property type="match status" value="1"/>
</dbReference>
<evidence type="ECO:0000256" key="6">
    <source>
        <dbReference type="ARBA" id="ARBA00022989"/>
    </source>
</evidence>
<dbReference type="InterPro" id="IPR002549">
    <property type="entry name" value="AI-2E-like"/>
</dbReference>
<name>A0A0S2HY38_9BACT</name>
<dbReference type="Proteomes" id="UP000064893">
    <property type="component" value="Chromosome"/>
</dbReference>
<evidence type="ECO:0000256" key="5">
    <source>
        <dbReference type="ARBA" id="ARBA00022692"/>
    </source>
</evidence>
<keyword evidence="5 8" id="KW-0812">Transmembrane</keyword>
<dbReference type="AlphaFoldDB" id="A0A0S2HY38"/>
<dbReference type="PATRIC" id="fig|1307839.3.peg.1425"/>
<dbReference type="PANTHER" id="PTHR21716">
    <property type="entry name" value="TRANSMEMBRANE PROTEIN"/>
    <property type="match status" value="1"/>
</dbReference>
<dbReference type="PANTHER" id="PTHR21716:SF53">
    <property type="entry name" value="PERMEASE PERM-RELATED"/>
    <property type="match status" value="1"/>
</dbReference>
<evidence type="ECO:0000256" key="3">
    <source>
        <dbReference type="ARBA" id="ARBA00022448"/>
    </source>
</evidence>
<organism evidence="9 10">
    <name type="scientific">Salinivirga cyanobacteriivorans</name>
    <dbReference type="NCBI Taxonomy" id="1307839"/>
    <lineage>
        <taxon>Bacteria</taxon>
        <taxon>Pseudomonadati</taxon>
        <taxon>Bacteroidota</taxon>
        <taxon>Bacteroidia</taxon>
        <taxon>Bacteroidales</taxon>
        <taxon>Salinivirgaceae</taxon>
        <taxon>Salinivirga</taxon>
    </lineage>
</organism>